<dbReference type="Proteomes" id="UP001595914">
    <property type="component" value="Unassembled WGS sequence"/>
</dbReference>
<dbReference type="EMBL" id="JBHSFO010000014">
    <property type="protein sequence ID" value="MFC4605855.1"/>
    <property type="molecule type" value="Genomic_DNA"/>
</dbReference>
<dbReference type="InterPro" id="IPR054343">
    <property type="entry name" value="TY-Chap_M"/>
</dbReference>
<dbReference type="RefSeq" id="WP_378419591.1">
    <property type="nucleotide sequence ID" value="NZ_JBHSFO010000014.1"/>
</dbReference>
<sequence>MTDADTTQDQPLQLDGAFAIVTEEREQLHSLCVRALAELLGCEPDVDEDGDIAIPVHGFAVYVTIADDGPQIHVWSSLVTELADRAQAEAALTDLATEWPRLRFAFSDNHLLVSTILDADPFAPQHLLNLIDEIHELTHDLDDDLAERFGGTLDCDADDDSYAGGCGGCGDDCNCGDSHDGGCGDDCACGEAQDDKGDSLPLV</sequence>
<dbReference type="Gene3D" id="3.30.1460.10">
    <property type="match status" value="1"/>
</dbReference>
<evidence type="ECO:0000259" key="1">
    <source>
        <dbReference type="Pfam" id="PF22551"/>
    </source>
</evidence>
<gene>
    <name evidence="2" type="ORF">ACFO6S_19315</name>
</gene>
<comment type="caution">
    <text evidence="2">The sequence shown here is derived from an EMBL/GenBank/DDBJ whole genome shotgun (WGS) entry which is preliminary data.</text>
</comment>
<evidence type="ECO:0000313" key="2">
    <source>
        <dbReference type="EMBL" id="MFC4605855.1"/>
    </source>
</evidence>
<feature type="domain" description="TY-Chap central" evidence="1">
    <location>
        <begin position="26"/>
        <end position="152"/>
    </location>
</feature>
<reference evidence="3" key="1">
    <citation type="journal article" date="2019" name="Int. J. Syst. Evol. Microbiol.">
        <title>The Global Catalogue of Microorganisms (GCM) 10K type strain sequencing project: providing services to taxonomists for standard genome sequencing and annotation.</title>
        <authorList>
            <consortium name="The Broad Institute Genomics Platform"/>
            <consortium name="The Broad Institute Genome Sequencing Center for Infectious Disease"/>
            <person name="Wu L."/>
            <person name="Ma J."/>
        </authorList>
    </citation>
    <scope>NUCLEOTIDE SEQUENCE [LARGE SCALE GENOMIC DNA]</scope>
    <source>
        <strain evidence="3">CCUG 54520</strain>
    </source>
</reference>
<name>A0ABV9FYN2_9NOCA</name>
<dbReference type="SUPFAM" id="SSF69635">
    <property type="entry name" value="Type III secretory system chaperone-like"/>
    <property type="match status" value="1"/>
</dbReference>
<accession>A0ABV9FYN2</accession>
<protein>
    <recommendedName>
        <fullName evidence="1">TY-Chap central domain-containing protein</fullName>
    </recommendedName>
</protein>
<organism evidence="2 3">
    <name type="scientific">Rhodococcus kronopolitis</name>
    <dbReference type="NCBI Taxonomy" id="1460226"/>
    <lineage>
        <taxon>Bacteria</taxon>
        <taxon>Bacillati</taxon>
        <taxon>Actinomycetota</taxon>
        <taxon>Actinomycetes</taxon>
        <taxon>Mycobacteriales</taxon>
        <taxon>Nocardiaceae</taxon>
        <taxon>Rhodococcus</taxon>
    </lineage>
</organism>
<proteinExistence type="predicted"/>
<keyword evidence="3" id="KW-1185">Reference proteome</keyword>
<evidence type="ECO:0000313" key="3">
    <source>
        <dbReference type="Proteomes" id="UP001595914"/>
    </source>
</evidence>
<dbReference type="Pfam" id="PF22551">
    <property type="entry name" value="TY-Chap1"/>
    <property type="match status" value="1"/>
</dbReference>